<protein>
    <recommendedName>
        <fullName evidence="3">PE domain-containing protein</fullName>
    </recommendedName>
</protein>
<dbReference type="RefSeq" id="WP_006238890.1">
    <property type="nucleotide sequence ID" value="NZ_JH636049.1"/>
</dbReference>
<dbReference type="AlphaFoldDB" id="I0V3P0"/>
<sequence length="122" mass="12844">MPNSSYADAAAFRDAAANGQVGIDPDAAQAVLNKIRSGKDAVAALLDNTGFLAVSPKLGANPVGEAIATKFAERAAGMNDSYAQALRNLYTQYDEAEHAILEAMSRYDDFDTTTAQSLTGRL</sequence>
<gene>
    <name evidence="1" type="ORF">SacxiDRAFT_2521</name>
</gene>
<dbReference type="OrthoDB" id="3694733at2"/>
<reference evidence="1 2" key="1">
    <citation type="submission" date="2012-01" db="EMBL/GenBank/DDBJ databases">
        <title>Improved High-Quality Draft sequence of Saccharomonospora xinjiangensis XJ-54.</title>
        <authorList>
            <consortium name="US DOE Joint Genome Institute"/>
            <person name="Lucas S."/>
            <person name="Han J."/>
            <person name="Lapidus A."/>
            <person name="Cheng J.-F."/>
            <person name="Goodwin L."/>
            <person name="Pitluck S."/>
            <person name="Peters L."/>
            <person name="Mikhailova N."/>
            <person name="Teshima H."/>
            <person name="Detter J.C."/>
            <person name="Han C."/>
            <person name="Tapia R."/>
            <person name="Land M."/>
            <person name="Hauser L."/>
            <person name="Kyrpides N."/>
            <person name="Ivanova N."/>
            <person name="Pagani I."/>
            <person name="Brambilla E.-M."/>
            <person name="Klenk H.-P."/>
            <person name="Woyke T."/>
        </authorList>
    </citation>
    <scope>NUCLEOTIDE SEQUENCE [LARGE SCALE GENOMIC DNA]</scope>
    <source>
        <strain evidence="1 2">XJ-54</strain>
    </source>
</reference>
<dbReference type="eggNOG" id="ENOG5033WTG">
    <property type="taxonomic scope" value="Bacteria"/>
</dbReference>
<evidence type="ECO:0000313" key="1">
    <source>
        <dbReference type="EMBL" id="EID54743.1"/>
    </source>
</evidence>
<name>I0V3P0_9PSEU</name>
<keyword evidence="2" id="KW-1185">Reference proteome</keyword>
<accession>I0V3P0</accession>
<dbReference type="Proteomes" id="UP000004691">
    <property type="component" value="Unassembled WGS sequence"/>
</dbReference>
<dbReference type="EMBL" id="JH636049">
    <property type="protein sequence ID" value="EID54743.1"/>
    <property type="molecule type" value="Genomic_DNA"/>
</dbReference>
<dbReference type="HOGENOM" id="CLU_149354_0_0_11"/>
<organism evidence="1 2">
    <name type="scientific">Saccharomonospora xinjiangensis XJ-54</name>
    <dbReference type="NCBI Taxonomy" id="882086"/>
    <lineage>
        <taxon>Bacteria</taxon>
        <taxon>Bacillati</taxon>
        <taxon>Actinomycetota</taxon>
        <taxon>Actinomycetes</taxon>
        <taxon>Pseudonocardiales</taxon>
        <taxon>Pseudonocardiaceae</taxon>
        <taxon>Saccharomonospora</taxon>
    </lineage>
</organism>
<proteinExistence type="predicted"/>
<evidence type="ECO:0000313" key="2">
    <source>
        <dbReference type="Proteomes" id="UP000004691"/>
    </source>
</evidence>
<evidence type="ECO:0008006" key="3">
    <source>
        <dbReference type="Google" id="ProtNLM"/>
    </source>
</evidence>
<dbReference type="STRING" id="882086.SacxiDRAFT_2521"/>